<dbReference type="InterPro" id="IPR010318">
    <property type="entry name" value="S-Me-THD_N"/>
</dbReference>
<feature type="domain" description="S-Me-THD N-terminal" evidence="1">
    <location>
        <begin position="8"/>
        <end position="158"/>
    </location>
</feature>
<dbReference type="InterPro" id="IPR027479">
    <property type="entry name" value="S-Me-THD_N_sf"/>
</dbReference>
<comment type="caution">
    <text evidence="3">The sequence shown here is derived from an EMBL/GenBank/DDBJ whole genome shotgun (WGS) entry which is preliminary data.</text>
</comment>
<reference evidence="3 4" key="1">
    <citation type="submission" date="2020-08" db="EMBL/GenBank/DDBJ databases">
        <title>Sequencing the genomes of 1000 actinobacteria strains.</title>
        <authorList>
            <person name="Klenk H.-P."/>
        </authorList>
    </citation>
    <scope>NUCLEOTIDE SEQUENCE [LARGE SCALE GENOMIC DNA]</scope>
    <source>
        <strain evidence="3 4">DSM 20146</strain>
    </source>
</reference>
<dbReference type="Pfam" id="PF20906">
    <property type="entry name" value="S-Me-THD_C"/>
    <property type="match status" value="1"/>
</dbReference>
<dbReference type="EMBL" id="JACHVP010000001">
    <property type="protein sequence ID" value="MBB2965720.1"/>
    <property type="molecule type" value="Genomic_DNA"/>
</dbReference>
<gene>
    <name evidence="3" type="ORF">FHX33_000452</name>
</gene>
<dbReference type="AlphaFoldDB" id="A0A7W4YID3"/>
<evidence type="ECO:0000313" key="3">
    <source>
        <dbReference type="EMBL" id="MBB2965720.1"/>
    </source>
</evidence>
<feature type="domain" description="S-Me-THD-like C-terminal" evidence="2">
    <location>
        <begin position="164"/>
        <end position="335"/>
    </location>
</feature>
<evidence type="ECO:0000259" key="1">
    <source>
        <dbReference type="Pfam" id="PF06032"/>
    </source>
</evidence>
<dbReference type="Gene3D" id="3.40.1610.10">
    <property type="entry name" value="CV3147-like domain"/>
    <property type="match status" value="1"/>
</dbReference>
<protein>
    <recommendedName>
        <fullName evidence="5">DUF917 domain-containing protein</fullName>
    </recommendedName>
</protein>
<dbReference type="Pfam" id="PF06032">
    <property type="entry name" value="S-Me-THD_N"/>
    <property type="match status" value="1"/>
</dbReference>
<sequence>MRTLGPERLPALARGFSLLGSGGGGGTTMLELMVQDAPAWPITPRTPAEFDPATPCVAVAFAGSTYLLAERLPGADVFAPLVAAAERWTGVRAAAVCALEGAGMNGLTPLLLADRLPLVDADLMGRALPRLDQVSLLVDALPGVVAVCDTGGGVVVIDTQRPADVESQVRSAIVQAGGGGAVLVAGFTVGDLAEHAVLGTFERALALGDAAADRSLSPHELAAATGGRLLGSGRVSAVVPLPDDPYVSAIQLDGDDGALLRLVARSELLAVVRDGETTAASPEIIVALDSISRDILQVDGVTLARHVTVLALPAPEWWTASPDRLRHVTPAGFGLTGLEVAA</sequence>
<keyword evidence="4" id="KW-1185">Reference proteome</keyword>
<evidence type="ECO:0008006" key="5">
    <source>
        <dbReference type="Google" id="ProtNLM"/>
    </source>
</evidence>
<evidence type="ECO:0000313" key="4">
    <source>
        <dbReference type="Proteomes" id="UP000538196"/>
    </source>
</evidence>
<accession>A0A7W4YID3</accession>
<dbReference type="InterPro" id="IPR048350">
    <property type="entry name" value="S-Me-THD-like_C"/>
</dbReference>
<dbReference type="RefSeq" id="WP_021758071.1">
    <property type="nucleotide sequence ID" value="NZ_JACHVP010000001.1"/>
</dbReference>
<evidence type="ECO:0000259" key="2">
    <source>
        <dbReference type="Pfam" id="PF20906"/>
    </source>
</evidence>
<proteinExistence type="predicted"/>
<name>A0A7W4YID3_LEIAQ</name>
<organism evidence="3 4">
    <name type="scientific">Leifsonia aquatica</name>
    <name type="common">Corynebacterium aquaticum</name>
    <dbReference type="NCBI Taxonomy" id="144185"/>
    <lineage>
        <taxon>Bacteria</taxon>
        <taxon>Bacillati</taxon>
        <taxon>Actinomycetota</taxon>
        <taxon>Actinomycetes</taxon>
        <taxon>Micrococcales</taxon>
        <taxon>Microbacteriaceae</taxon>
        <taxon>Leifsonia</taxon>
    </lineage>
</organism>
<dbReference type="Proteomes" id="UP000538196">
    <property type="component" value="Unassembled WGS sequence"/>
</dbReference>
<dbReference type="SUPFAM" id="SSF160991">
    <property type="entry name" value="CV3147-like"/>
    <property type="match status" value="1"/>
</dbReference>